<gene>
    <name evidence="2" type="ORF">QBC35DRAFT_217032</name>
</gene>
<comment type="caution">
    <text evidence="2">The sequence shown here is derived from an EMBL/GenBank/DDBJ whole genome shotgun (WGS) entry which is preliminary data.</text>
</comment>
<accession>A0AAN6WH91</accession>
<feature type="signal peptide" evidence="1">
    <location>
        <begin position="1"/>
        <end position="20"/>
    </location>
</feature>
<sequence>MKTTFFLSAIATFFAASANATCFGSGEDWGDRSVALTTARNLCNSDLTGTYGPGGTTSGYRGACRNGNGKKLEFQLWHIQGGDRYISPDECYDGFQKEINGCSRGGDTSYTNWRYSADPNAGSC</sequence>
<evidence type="ECO:0008006" key="4">
    <source>
        <dbReference type="Google" id="ProtNLM"/>
    </source>
</evidence>
<evidence type="ECO:0000313" key="2">
    <source>
        <dbReference type="EMBL" id="KAK4182028.1"/>
    </source>
</evidence>
<reference evidence="2" key="1">
    <citation type="journal article" date="2023" name="Mol. Phylogenet. Evol.">
        <title>Genome-scale phylogeny and comparative genomics of the fungal order Sordariales.</title>
        <authorList>
            <person name="Hensen N."/>
            <person name="Bonometti L."/>
            <person name="Westerberg I."/>
            <person name="Brannstrom I.O."/>
            <person name="Guillou S."/>
            <person name="Cros-Aarteil S."/>
            <person name="Calhoun S."/>
            <person name="Haridas S."/>
            <person name="Kuo A."/>
            <person name="Mondo S."/>
            <person name="Pangilinan J."/>
            <person name="Riley R."/>
            <person name="LaButti K."/>
            <person name="Andreopoulos B."/>
            <person name="Lipzen A."/>
            <person name="Chen C."/>
            <person name="Yan M."/>
            <person name="Daum C."/>
            <person name="Ng V."/>
            <person name="Clum A."/>
            <person name="Steindorff A."/>
            <person name="Ohm R.A."/>
            <person name="Martin F."/>
            <person name="Silar P."/>
            <person name="Natvig D.O."/>
            <person name="Lalanne C."/>
            <person name="Gautier V."/>
            <person name="Ament-Velasquez S.L."/>
            <person name="Kruys A."/>
            <person name="Hutchinson M.I."/>
            <person name="Powell A.J."/>
            <person name="Barry K."/>
            <person name="Miller A.N."/>
            <person name="Grigoriev I.V."/>
            <person name="Debuchy R."/>
            <person name="Gladieux P."/>
            <person name="Hiltunen Thoren M."/>
            <person name="Johannesson H."/>
        </authorList>
    </citation>
    <scope>NUCLEOTIDE SEQUENCE</scope>
    <source>
        <strain evidence="2">PSN309</strain>
    </source>
</reference>
<evidence type="ECO:0000256" key="1">
    <source>
        <dbReference type="SAM" id="SignalP"/>
    </source>
</evidence>
<proteinExistence type="predicted"/>
<evidence type="ECO:0000313" key="3">
    <source>
        <dbReference type="Proteomes" id="UP001302126"/>
    </source>
</evidence>
<dbReference type="Proteomes" id="UP001302126">
    <property type="component" value="Unassembled WGS sequence"/>
</dbReference>
<keyword evidence="1" id="KW-0732">Signal</keyword>
<reference evidence="2" key="2">
    <citation type="submission" date="2023-05" db="EMBL/GenBank/DDBJ databases">
        <authorList>
            <consortium name="Lawrence Berkeley National Laboratory"/>
            <person name="Steindorff A."/>
            <person name="Hensen N."/>
            <person name="Bonometti L."/>
            <person name="Westerberg I."/>
            <person name="Brannstrom I.O."/>
            <person name="Guillou S."/>
            <person name="Cros-Aarteil S."/>
            <person name="Calhoun S."/>
            <person name="Haridas S."/>
            <person name="Kuo A."/>
            <person name="Mondo S."/>
            <person name="Pangilinan J."/>
            <person name="Riley R."/>
            <person name="Labutti K."/>
            <person name="Andreopoulos B."/>
            <person name="Lipzen A."/>
            <person name="Chen C."/>
            <person name="Yanf M."/>
            <person name="Daum C."/>
            <person name="Ng V."/>
            <person name="Clum A."/>
            <person name="Ohm R."/>
            <person name="Martin F."/>
            <person name="Silar P."/>
            <person name="Natvig D."/>
            <person name="Lalanne C."/>
            <person name="Gautier V."/>
            <person name="Ament-Velasquez S.L."/>
            <person name="Kruys A."/>
            <person name="Hutchinson M.I."/>
            <person name="Powell A.J."/>
            <person name="Barry K."/>
            <person name="Miller A.N."/>
            <person name="Grigoriev I.V."/>
            <person name="Debuchy R."/>
            <person name="Gladieux P."/>
            <person name="Thoren M.H."/>
            <person name="Johannesson H."/>
        </authorList>
    </citation>
    <scope>NUCLEOTIDE SEQUENCE</scope>
    <source>
        <strain evidence="2">PSN309</strain>
    </source>
</reference>
<keyword evidence="3" id="KW-1185">Reference proteome</keyword>
<dbReference type="AlphaFoldDB" id="A0AAN6WH91"/>
<protein>
    <recommendedName>
        <fullName evidence="4">Secreted protein</fullName>
    </recommendedName>
</protein>
<feature type="chain" id="PRO_5043052364" description="Secreted protein" evidence="1">
    <location>
        <begin position="21"/>
        <end position="124"/>
    </location>
</feature>
<dbReference type="EMBL" id="MU864806">
    <property type="protein sequence ID" value="KAK4182028.1"/>
    <property type="molecule type" value="Genomic_DNA"/>
</dbReference>
<organism evidence="2 3">
    <name type="scientific">Podospora australis</name>
    <dbReference type="NCBI Taxonomy" id="1536484"/>
    <lineage>
        <taxon>Eukaryota</taxon>
        <taxon>Fungi</taxon>
        <taxon>Dikarya</taxon>
        <taxon>Ascomycota</taxon>
        <taxon>Pezizomycotina</taxon>
        <taxon>Sordariomycetes</taxon>
        <taxon>Sordariomycetidae</taxon>
        <taxon>Sordariales</taxon>
        <taxon>Podosporaceae</taxon>
        <taxon>Podospora</taxon>
    </lineage>
</organism>
<name>A0AAN6WH91_9PEZI</name>